<evidence type="ECO:0000256" key="7">
    <source>
        <dbReference type="ARBA" id="ARBA00022840"/>
    </source>
</evidence>
<dbReference type="GeneID" id="37269232"/>
<dbReference type="PROSITE" id="PS00107">
    <property type="entry name" value="PROTEIN_KINASE_ATP"/>
    <property type="match status" value="1"/>
</dbReference>
<organism evidence="14 15">
    <name type="scientific">Tilletiopsis washingtonensis</name>
    <dbReference type="NCBI Taxonomy" id="58919"/>
    <lineage>
        <taxon>Eukaryota</taxon>
        <taxon>Fungi</taxon>
        <taxon>Dikarya</taxon>
        <taxon>Basidiomycota</taxon>
        <taxon>Ustilaginomycotina</taxon>
        <taxon>Exobasidiomycetes</taxon>
        <taxon>Entylomatales</taxon>
        <taxon>Entylomatales incertae sedis</taxon>
        <taxon>Tilletiopsis</taxon>
    </lineage>
</organism>
<dbReference type="PANTHER" id="PTHR24356:SF417">
    <property type="entry name" value="CELL CYCLE PROTEIN KINASE DBF2-RELATED"/>
    <property type="match status" value="1"/>
</dbReference>
<dbReference type="InterPro" id="IPR050236">
    <property type="entry name" value="Ser_Thr_kinase_AGC"/>
</dbReference>
<evidence type="ECO:0000256" key="8">
    <source>
        <dbReference type="ARBA" id="ARBA00047899"/>
    </source>
</evidence>
<evidence type="ECO:0000259" key="12">
    <source>
        <dbReference type="PROSITE" id="PS50011"/>
    </source>
</evidence>
<dbReference type="SMART" id="SM00220">
    <property type="entry name" value="S_TKc"/>
    <property type="match status" value="1"/>
</dbReference>
<proteinExistence type="predicted"/>
<dbReference type="SUPFAM" id="SSF56112">
    <property type="entry name" value="Protein kinase-like (PK-like)"/>
    <property type="match status" value="1"/>
</dbReference>
<sequence length="576" mass="64203">MPPSAAPSSRVLLPTSSSNSSLPKSGSNGALGGSGKEQQPLLFSSPARAAAVASQLLLRPQPAAPAPAPAPTAQEEEEAKGSWRSWKRGEGLQPWEMDIANSPEVQRKANVAQMYFLNHYFDSLRYLSDRRLRQKTFRAAHPHTPGALHAGASAEAASYLGRERALLRKRRTKLRLESFHIITQVGQGGYGEVFLARRRETGEVCALKRLRKRVLVKMDEVRHVLTERDILTATRTPWLVSLLYAFQDTEHVFLAMEYVPGGDFRTLLNNSGVLREEHARFYMAEMFVACNELHKLGYIHRDLKPENFLVDSTGHIKLTDFGLAAGALNPGRLESLRGRLEAVKDTSLIYRTPHERSSLYKQMRAQNVKYADSIVGSPDYMAPEVLRGREYGVSVDYWSLGCILFEFLCGFPPFSGGSPDETWANLKNWEKVLQRPVYDKPQDLQFNLSDTAWNAVTRLIDAPTRRISNLAGVQAHAFFAPLDLAALRSLTAPFVPQLEGDADTGYFDDFENPEDMAKYKEVQEKARNVERVDEGGKGAGGRGMWAGFTFKPTTKQEMQLAAATPKDACDAFSTMF</sequence>
<dbReference type="Proteomes" id="UP000245946">
    <property type="component" value="Unassembled WGS sequence"/>
</dbReference>
<evidence type="ECO:0000313" key="14">
    <source>
        <dbReference type="EMBL" id="PWO00114.1"/>
    </source>
</evidence>
<dbReference type="GO" id="GO:0005524">
    <property type="term" value="F:ATP binding"/>
    <property type="evidence" value="ECO:0007669"/>
    <property type="project" value="UniProtKB-UniRule"/>
</dbReference>
<feature type="domain" description="AGC-kinase C-terminal" evidence="13">
    <location>
        <begin position="480"/>
        <end position="560"/>
    </location>
</feature>
<dbReference type="RefSeq" id="XP_025600392.1">
    <property type="nucleotide sequence ID" value="XM_025741688.1"/>
</dbReference>
<feature type="region of interest" description="Disordered" evidence="11">
    <location>
        <begin position="1"/>
        <end position="86"/>
    </location>
</feature>
<dbReference type="InterPro" id="IPR011009">
    <property type="entry name" value="Kinase-like_dom_sf"/>
</dbReference>
<accession>A0A316ZIJ3</accession>
<evidence type="ECO:0000256" key="9">
    <source>
        <dbReference type="ARBA" id="ARBA00048679"/>
    </source>
</evidence>
<keyword evidence="7 10" id="KW-0067">ATP-binding</keyword>
<dbReference type="PANTHER" id="PTHR24356">
    <property type="entry name" value="SERINE/THREONINE-PROTEIN KINASE"/>
    <property type="match status" value="1"/>
</dbReference>
<evidence type="ECO:0000259" key="13">
    <source>
        <dbReference type="PROSITE" id="PS51285"/>
    </source>
</evidence>
<dbReference type="OrthoDB" id="18472at2759"/>
<feature type="binding site" evidence="10">
    <location>
        <position position="208"/>
    </location>
    <ligand>
        <name>ATP</name>
        <dbReference type="ChEBI" id="CHEBI:30616"/>
    </ligand>
</feature>
<protein>
    <recommendedName>
        <fullName evidence="1">non-specific serine/threonine protein kinase</fullName>
        <ecNumber evidence="1">2.7.11.1</ecNumber>
    </recommendedName>
</protein>
<keyword evidence="3" id="KW-0597">Phosphoprotein</keyword>
<evidence type="ECO:0000256" key="3">
    <source>
        <dbReference type="ARBA" id="ARBA00022553"/>
    </source>
</evidence>
<dbReference type="CDD" id="cd05600">
    <property type="entry name" value="STKc_Sid2p_like"/>
    <property type="match status" value="1"/>
</dbReference>
<dbReference type="AlphaFoldDB" id="A0A316ZIJ3"/>
<dbReference type="PROSITE" id="PS51285">
    <property type="entry name" value="AGC_KINASE_CTER"/>
    <property type="match status" value="1"/>
</dbReference>
<dbReference type="Pfam" id="PF00069">
    <property type="entry name" value="Pkinase"/>
    <property type="match status" value="2"/>
</dbReference>
<evidence type="ECO:0000256" key="6">
    <source>
        <dbReference type="ARBA" id="ARBA00022777"/>
    </source>
</evidence>
<evidence type="ECO:0000256" key="11">
    <source>
        <dbReference type="SAM" id="MobiDB-lite"/>
    </source>
</evidence>
<dbReference type="InterPro" id="IPR000719">
    <property type="entry name" value="Prot_kinase_dom"/>
</dbReference>
<evidence type="ECO:0000256" key="4">
    <source>
        <dbReference type="ARBA" id="ARBA00022679"/>
    </source>
</evidence>
<reference evidence="14 15" key="1">
    <citation type="journal article" date="2018" name="Mol. Biol. Evol.">
        <title>Broad Genomic Sampling Reveals a Smut Pathogenic Ancestry of the Fungal Clade Ustilaginomycotina.</title>
        <authorList>
            <person name="Kijpornyongpan T."/>
            <person name="Mondo S.J."/>
            <person name="Barry K."/>
            <person name="Sandor L."/>
            <person name="Lee J."/>
            <person name="Lipzen A."/>
            <person name="Pangilinan J."/>
            <person name="LaButti K."/>
            <person name="Hainaut M."/>
            <person name="Henrissat B."/>
            <person name="Grigoriev I.V."/>
            <person name="Spatafora J.W."/>
            <person name="Aime M.C."/>
        </authorList>
    </citation>
    <scope>NUCLEOTIDE SEQUENCE [LARGE SCALE GENOMIC DNA]</scope>
    <source>
        <strain evidence="14 15">MCA 4186</strain>
    </source>
</reference>
<dbReference type="InterPro" id="IPR008271">
    <property type="entry name" value="Ser/Thr_kinase_AS"/>
</dbReference>
<dbReference type="FunFam" id="3.30.200.20:FF:000109">
    <property type="entry name" value="Non-specific serine/threonine protein kinase"/>
    <property type="match status" value="1"/>
</dbReference>
<name>A0A316ZIJ3_9BASI</name>
<keyword evidence="6 14" id="KW-0418">Kinase</keyword>
<evidence type="ECO:0000256" key="10">
    <source>
        <dbReference type="PROSITE-ProRule" id="PRU10141"/>
    </source>
</evidence>
<keyword evidence="4" id="KW-0808">Transferase</keyword>
<dbReference type="PROSITE" id="PS50011">
    <property type="entry name" value="PROTEIN_KINASE_DOM"/>
    <property type="match status" value="1"/>
</dbReference>
<dbReference type="InterPro" id="IPR000961">
    <property type="entry name" value="AGC-kinase_C"/>
</dbReference>
<dbReference type="GO" id="GO:0004674">
    <property type="term" value="F:protein serine/threonine kinase activity"/>
    <property type="evidence" value="ECO:0007669"/>
    <property type="project" value="UniProtKB-KW"/>
</dbReference>
<keyword evidence="2" id="KW-0723">Serine/threonine-protein kinase</keyword>
<dbReference type="FunFam" id="1.10.510.10:FF:000319">
    <property type="entry name" value="Non-specific serine/threonine protein kinase"/>
    <property type="match status" value="1"/>
</dbReference>
<dbReference type="GO" id="GO:0035556">
    <property type="term" value="P:intracellular signal transduction"/>
    <property type="evidence" value="ECO:0007669"/>
    <property type="project" value="TreeGrafter"/>
</dbReference>
<dbReference type="GO" id="GO:0005816">
    <property type="term" value="C:spindle pole body"/>
    <property type="evidence" value="ECO:0007669"/>
    <property type="project" value="TreeGrafter"/>
</dbReference>
<dbReference type="Gene3D" id="1.10.510.10">
    <property type="entry name" value="Transferase(Phosphotransferase) domain 1"/>
    <property type="match status" value="2"/>
</dbReference>
<dbReference type="PROSITE" id="PS00108">
    <property type="entry name" value="PROTEIN_KINASE_ST"/>
    <property type="match status" value="1"/>
</dbReference>
<comment type="catalytic activity">
    <reaction evidence="8">
        <text>L-threonyl-[protein] + ATP = O-phospho-L-threonyl-[protein] + ADP + H(+)</text>
        <dbReference type="Rhea" id="RHEA:46608"/>
        <dbReference type="Rhea" id="RHEA-COMP:11060"/>
        <dbReference type="Rhea" id="RHEA-COMP:11605"/>
        <dbReference type="ChEBI" id="CHEBI:15378"/>
        <dbReference type="ChEBI" id="CHEBI:30013"/>
        <dbReference type="ChEBI" id="CHEBI:30616"/>
        <dbReference type="ChEBI" id="CHEBI:61977"/>
        <dbReference type="ChEBI" id="CHEBI:456216"/>
        <dbReference type="EC" id="2.7.11.1"/>
    </reaction>
</comment>
<gene>
    <name evidence="14" type="ORF">FA09DRAFT_328226</name>
</gene>
<keyword evidence="15" id="KW-1185">Reference proteome</keyword>
<dbReference type="InterPro" id="IPR017441">
    <property type="entry name" value="Protein_kinase_ATP_BS"/>
</dbReference>
<feature type="compositionally biased region" description="Low complexity" evidence="11">
    <location>
        <begin position="7"/>
        <end position="27"/>
    </location>
</feature>
<dbReference type="EC" id="2.7.11.1" evidence="1"/>
<evidence type="ECO:0000256" key="2">
    <source>
        <dbReference type="ARBA" id="ARBA00022527"/>
    </source>
</evidence>
<dbReference type="FunFam" id="1.10.510.10:FF:000141">
    <property type="entry name" value="Non-specific serine/threonine protein kinase"/>
    <property type="match status" value="1"/>
</dbReference>
<evidence type="ECO:0000313" key="15">
    <source>
        <dbReference type="Proteomes" id="UP000245946"/>
    </source>
</evidence>
<comment type="catalytic activity">
    <reaction evidence="9">
        <text>L-seryl-[protein] + ATP = O-phospho-L-seryl-[protein] + ADP + H(+)</text>
        <dbReference type="Rhea" id="RHEA:17989"/>
        <dbReference type="Rhea" id="RHEA-COMP:9863"/>
        <dbReference type="Rhea" id="RHEA-COMP:11604"/>
        <dbReference type="ChEBI" id="CHEBI:15378"/>
        <dbReference type="ChEBI" id="CHEBI:29999"/>
        <dbReference type="ChEBI" id="CHEBI:30616"/>
        <dbReference type="ChEBI" id="CHEBI:83421"/>
        <dbReference type="ChEBI" id="CHEBI:456216"/>
        <dbReference type="EC" id="2.7.11.1"/>
    </reaction>
</comment>
<evidence type="ECO:0000256" key="1">
    <source>
        <dbReference type="ARBA" id="ARBA00012513"/>
    </source>
</evidence>
<dbReference type="STRING" id="58919.A0A316ZIJ3"/>
<dbReference type="Gene3D" id="3.30.200.20">
    <property type="entry name" value="Phosphorylase Kinase, domain 1"/>
    <property type="match status" value="2"/>
</dbReference>
<evidence type="ECO:0000256" key="5">
    <source>
        <dbReference type="ARBA" id="ARBA00022741"/>
    </source>
</evidence>
<feature type="domain" description="Protein kinase" evidence="12">
    <location>
        <begin position="179"/>
        <end position="479"/>
    </location>
</feature>
<dbReference type="EMBL" id="KZ819286">
    <property type="protein sequence ID" value="PWO00114.1"/>
    <property type="molecule type" value="Genomic_DNA"/>
</dbReference>
<keyword evidence="5 10" id="KW-0547">Nucleotide-binding</keyword>